<evidence type="ECO:0000256" key="2">
    <source>
        <dbReference type="ARBA" id="ARBA00012961"/>
    </source>
</evidence>
<name>A0A2G6KE78_9ACTN</name>
<dbReference type="PANTHER" id="PTHR23117">
    <property type="entry name" value="GUANYLATE KINASE-RELATED"/>
    <property type="match status" value="1"/>
</dbReference>
<dbReference type="NCBIfam" id="TIGR03263">
    <property type="entry name" value="guanyl_kin"/>
    <property type="match status" value="1"/>
</dbReference>
<dbReference type="GO" id="GO:0004385">
    <property type="term" value="F:GMP kinase activity"/>
    <property type="evidence" value="ECO:0007669"/>
    <property type="project" value="UniProtKB-EC"/>
</dbReference>
<comment type="caution">
    <text evidence="10">The sequence shown here is derived from an EMBL/GenBank/DDBJ whole genome shotgun (WGS) entry which is preliminary data.</text>
</comment>
<evidence type="ECO:0000256" key="1">
    <source>
        <dbReference type="ARBA" id="ARBA00005790"/>
    </source>
</evidence>
<dbReference type="Gene3D" id="3.40.50.300">
    <property type="entry name" value="P-loop containing nucleotide triphosphate hydrolases"/>
    <property type="match status" value="1"/>
</dbReference>
<dbReference type="InterPro" id="IPR017665">
    <property type="entry name" value="Guanylate_kinase"/>
</dbReference>
<dbReference type="EC" id="2.7.4.8" evidence="2"/>
<keyword evidence="4" id="KW-0808">Transferase</keyword>
<dbReference type="Gene3D" id="3.30.63.10">
    <property type="entry name" value="Guanylate Kinase phosphate binding domain"/>
    <property type="match status" value="1"/>
</dbReference>
<dbReference type="PROSITE" id="PS50052">
    <property type="entry name" value="GUANYLATE_KINASE_2"/>
    <property type="match status" value="1"/>
</dbReference>
<dbReference type="AlphaFoldDB" id="A0A2G6KE78"/>
<dbReference type="InterPro" id="IPR008145">
    <property type="entry name" value="GK/Ca_channel_bsu"/>
</dbReference>
<dbReference type="SMART" id="SM00072">
    <property type="entry name" value="GuKc"/>
    <property type="match status" value="1"/>
</dbReference>
<proteinExistence type="inferred from homology"/>
<dbReference type="SUPFAM" id="SSF52540">
    <property type="entry name" value="P-loop containing nucleoside triphosphate hydrolases"/>
    <property type="match status" value="1"/>
</dbReference>
<reference evidence="10 11" key="1">
    <citation type="submission" date="2017-10" db="EMBL/GenBank/DDBJ databases">
        <title>Novel microbial diversity and functional potential in the marine mammal oral microbiome.</title>
        <authorList>
            <person name="Dudek N.K."/>
            <person name="Sun C.L."/>
            <person name="Burstein D."/>
            <person name="Kantor R.S."/>
            <person name="Aliaga Goltsman D.S."/>
            <person name="Bik E.M."/>
            <person name="Thomas B.C."/>
            <person name="Banfield J.F."/>
            <person name="Relman D.A."/>
        </authorList>
    </citation>
    <scope>NUCLEOTIDE SEQUENCE [LARGE SCALE GENOMIC DNA]</scope>
    <source>
        <strain evidence="10">DOLJORAL78_61_10</strain>
    </source>
</reference>
<evidence type="ECO:0000256" key="8">
    <source>
        <dbReference type="ARBA" id="ARBA00030128"/>
    </source>
</evidence>
<evidence type="ECO:0000256" key="4">
    <source>
        <dbReference type="ARBA" id="ARBA00022679"/>
    </source>
</evidence>
<evidence type="ECO:0000259" key="9">
    <source>
        <dbReference type="PROSITE" id="PS50052"/>
    </source>
</evidence>
<dbReference type="Proteomes" id="UP000230914">
    <property type="component" value="Unassembled WGS sequence"/>
</dbReference>
<evidence type="ECO:0000313" key="11">
    <source>
        <dbReference type="Proteomes" id="UP000230914"/>
    </source>
</evidence>
<evidence type="ECO:0000313" key="10">
    <source>
        <dbReference type="EMBL" id="PIE33961.1"/>
    </source>
</evidence>
<evidence type="ECO:0000256" key="6">
    <source>
        <dbReference type="ARBA" id="ARBA00022777"/>
    </source>
</evidence>
<organism evidence="10 11">
    <name type="scientific">Ilumatobacter coccineus</name>
    <dbReference type="NCBI Taxonomy" id="467094"/>
    <lineage>
        <taxon>Bacteria</taxon>
        <taxon>Bacillati</taxon>
        <taxon>Actinomycetota</taxon>
        <taxon>Acidimicrobiia</taxon>
        <taxon>Acidimicrobiales</taxon>
        <taxon>Ilumatobacteraceae</taxon>
        <taxon>Ilumatobacter</taxon>
    </lineage>
</organism>
<comment type="similarity">
    <text evidence="1">Belongs to the guanylate kinase family.</text>
</comment>
<evidence type="ECO:0000256" key="7">
    <source>
        <dbReference type="ARBA" id="ARBA00022840"/>
    </source>
</evidence>
<feature type="domain" description="Guanylate kinase-like" evidence="9">
    <location>
        <begin position="26"/>
        <end position="202"/>
    </location>
</feature>
<dbReference type="CDD" id="cd00071">
    <property type="entry name" value="GMPK"/>
    <property type="match status" value="1"/>
</dbReference>
<dbReference type="PANTHER" id="PTHR23117:SF13">
    <property type="entry name" value="GUANYLATE KINASE"/>
    <property type="match status" value="1"/>
</dbReference>
<keyword evidence="5" id="KW-0547">Nucleotide-binding</keyword>
<dbReference type="GO" id="GO:0005524">
    <property type="term" value="F:ATP binding"/>
    <property type="evidence" value="ECO:0007669"/>
    <property type="project" value="UniProtKB-KW"/>
</dbReference>
<dbReference type="Pfam" id="PF00625">
    <property type="entry name" value="Guanylate_kin"/>
    <property type="match status" value="1"/>
</dbReference>
<accession>A0A2G6KE78</accession>
<keyword evidence="6 10" id="KW-0418">Kinase</keyword>
<dbReference type="EMBL" id="PDSL01000023">
    <property type="protein sequence ID" value="PIE33961.1"/>
    <property type="molecule type" value="Genomic_DNA"/>
</dbReference>
<gene>
    <name evidence="10" type="ORF">CSA55_01470</name>
</gene>
<evidence type="ECO:0000256" key="5">
    <source>
        <dbReference type="ARBA" id="ARBA00022741"/>
    </source>
</evidence>
<protein>
    <recommendedName>
        <fullName evidence="3">Guanylate kinase</fullName>
        <ecNumber evidence="2">2.7.4.8</ecNumber>
    </recommendedName>
    <alternativeName>
        <fullName evidence="8">GMP kinase</fullName>
    </alternativeName>
</protein>
<evidence type="ECO:0000256" key="3">
    <source>
        <dbReference type="ARBA" id="ARBA00016296"/>
    </source>
</evidence>
<keyword evidence="7" id="KW-0067">ATP-binding</keyword>
<sequence length="214" mass="23778">MPVIVGSKVWGSNSARSSLNSSASRSLIFVVSGPGGVGKGTIVNALVERDPNLWLSRSWTTRDRRVGESEDAYVFTDRAAFEAEIRAGGFLEWTEFLGNYYGTPCPVVLNEPNAPDIVLEIELDGARQVVDKYPGAILIFVVPPSRREQERRLRGRGDPGHKVEQRLIKAKREEAIGRKVADYLVVNDNLERTVDEMISIIRTERGRSERPPSG</sequence>
<dbReference type="GO" id="GO:0005829">
    <property type="term" value="C:cytosol"/>
    <property type="evidence" value="ECO:0007669"/>
    <property type="project" value="TreeGrafter"/>
</dbReference>
<dbReference type="InterPro" id="IPR008144">
    <property type="entry name" value="Guanylate_kin-like_dom"/>
</dbReference>
<dbReference type="InterPro" id="IPR027417">
    <property type="entry name" value="P-loop_NTPase"/>
</dbReference>